<evidence type="ECO:0000313" key="4">
    <source>
        <dbReference type="EMBL" id="TKK89032.1"/>
    </source>
</evidence>
<evidence type="ECO:0000256" key="1">
    <source>
        <dbReference type="ARBA" id="ARBA00022679"/>
    </source>
</evidence>
<reference evidence="4 5" key="1">
    <citation type="submission" date="2019-04" db="EMBL/GenBank/DDBJ databases">
        <title>Herbidospora sp. NEAU-GS14.nov., a novel actinomycete isolated from soil.</title>
        <authorList>
            <person name="Han L."/>
        </authorList>
    </citation>
    <scope>NUCLEOTIDE SEQUENCE [LARGE SCALE GENOMIC DNA]</scope>
    <source>
        <strain evidence="4 5">NEAU-GS14</strain>
    </source>
</reference>
<sequence>MDIVPLDFAAEPGRAADYHALAAGSMAPGPRMPAHLFRLVAERGWRAMPAETWLAVDDGRVIGGVTVHLPDRDNTHLALIRFLQVDPGHRRRGVGGALLSQVAERARAHGRAMVLVEVAEGGSGAAFVRAKGMRAVASQARRVLDLTGFAVPEREVPGYRLEFLRGRTPDPLIGDMSTLLEIMNDAPLDDLSVDEERWTADDVTALEDAWTLTHQDVFTVIARAGDGSPAAFTRLFADTLEADGWARQTDTAVRREHRGRGLGRWVKEANTAWLRRARPDLTRVITWNAVSNAPMVAINERLGYRLLDVWHEWELHV</sequence>
<accession>A0A4U3MK91</accession>
<dbReference type="RefSeq" id="WP_137246952.1">
    <property type="nucleotide sequence ID" value="NZ_SZQA01000008.1"/>
</dbReference>
<protein>
    <submittedName>
        <fullName evidence="4">GNAT family N-acetyltransferase</fullName>
    </submittedName>
</protein>
<keyword evidence="1 4" id="KW-0808">Transferase</keyword>
<dbReference type="AlphaFoldDB" id="A0A4U3MK91"/>
<evidence type="ECO:0000313" key="5">
    <source>
        <dbReference type="Proteomes" id="UP000308705"/>
    </source>
</evidence>
<dbReference type="OrthoDB" id="4119890at2"/>
<dbReference type="Gene3D" id="3.40.630.30">
    <property type="match status" value="1"/>
</dbReference>
<dbReference type="Pfam" id="PF00583">
    <property type="entry name" value="Acetyltransf_1"/>
    <property type="match status" value="2"/>
</dbReference>
<dbReference type="EMBL" id="SZQA01000008">
    <property type="protein sequence ID" value="TKK89032.1"/>
    <property type="molecule type" value="Genomic_DNA"/>
</dbReference>
<name>A0A4U3MK91_9ACTN</name>
<dbReference type="Proteomes" id="UP000308705">
    <property type="component" value="Unassembled WGS sequence"/>
</dbReference>
<dbReference type="CDD" id="cd04301">
    <property type="entry name" value="NAT_SF"/>
    <property type="match status" value="1"/>
</dbReference>
<evidence type="ECO:0000259" key="3">
    <source>
        <dbReference type="PROSITE" id="PS51186"/>
    </source>
</evidence>
<dbReference type="InterPro" id="IPR050832">
    <property type="entry name" value="Bact_Acetyltransf"/>
</dbReference>
<dbReference type="SUPFAM" id="SSF55729">
    <property type="entry name" value="Acyl-CoA N-acyltransferases (Nat)"/>
    <property type="match status" value="2"/>
</dbReference>
<evidence type="ECO:0000256" key="2">
    <source>
        <dbReference type="ARBA" id="ARBA00023315"/>
    </source>
</evidence>
<organism evidence="4 5">
    <name type="scientific">Herbidospora galbida</name>
    <dbReference type="NCBI Taxonomy" id="2575442"/>
    <lineage>
        <taxon>Bacteria</taxon>
        <taxon>Bacillati</taxon>
        <taxon>Actinomycetota</taxon>
        <taxon>Actinomycetes</taxon>
        <taxon>Streptosporangiales</taxon>
        <taxon>Streptosporangiaceae</taxon>
        <taxon>Herbidospora</taxon>
    </lineage>
</organism>
<keyword evidence="5" id="KW-1185">Reference proteome</keyword>
<dbReference type="InterPro" id="IPR000182">
    <property type="entry name" value="GNAT_dom"/>
</dbReference>
<dbReference type="GO" id="GO:0016747">
    <property type="term" value="F:acyltransferase activity, transferring groups other than amino-acyl groups"/>
    <property type="evidence" value="ECO:0007669"/>
    <property type="project" value="InterPro"/>
</dbReference>
<dbReference type="InterPro" id="IPR016181">
    <property type="entry name" value="Acyl_CoA_acyltransferase"/>
</dbReference>
<comment type="caution">
    <text evidence="4">The sequence shown here is derived from an EMBL/GenBank/DDBJ whole genome shotgun (WGS) entry which is preliminary data.</text>
</comment>
<keyword evidence="2" id="KW-0012">Acyltransferase</keyword>
<proteinExistence type="predicted"/>
<dbReference type="PROSITE" id="PS51186">
    <property type="entry name" value="GNAT"/>
    <property type="match status" value="2"/>
</dbReference>
<gene>
    <name evidence="4" type="ORF">FDA94_10975</name>
</gene>
<feature type="domain" description="N-acetyltransferase" evidence="3">
    <location>
        <begin position="1"/>
        <end position="171"/>
    </location>
</feature>
<feature type="domain" description="N-acetyltransferase" evidence="3">
    <location>
        <begin position="164"/>
        <end position="317"/>
    </location>
</feature>
<dbReference type="PANTHER" id="PTHR43877">
    <property type="entry name" value="AMINOALKYLPHOSPHONATE N-ACETYLTRANSFERASE-RELATED-RELATED"/>
    <property type="match status" value="1"/>
</dbReference>